<name>A0ACA9RFC4_9GLOM</name>
<keyword evidence="2" id="KW-1185">Reference proteome</keyword>
<dbReference type="EMBL" id="CAJVPW010069701">
    <property type="protein sequence ID" value="CAG8791604.1"/>
    <property type="molecule type" value="Genomic_DNA"/>
</dbReference>
<feature type="non-terminal residue" evidence="1">
    <location>
        <position position="41"/>
    </location>
</feature>
<comment type="caution">
    <text evidence="1">The sequence shown here is derived from an EMBL/GenBank/DDBJ whole genome shotgun (WGS) entry which is preliminary data.</text>
</comment>
<reference evidence="1" key="1">
    <citation type="submission" date="2021-06" db="EMBL/GenBank/DDBJ databases">
        <authorList>
            <person name="Kallberg Y."/>
            <person name="Tangrot J."/>
            <person name="Rosling A."/>
        </authorList>
    </citation>
    <scope>NUCLEOTIDE SEQUENCE</scope>
    <source>
        <strain evidence="1">28 12/20/2015</strain>
    </source>
</reference>
<protein>
    <submittedName>
        <fullName evidence="1">8099_t:CDS:1</fullName>
    </submittedName>
</protein>
<proteinExistence type="predicted"/>
<gene>
    <name evidence="1" type="ORF">SPELUC_LOCUS17281</name>
</gene>
<evidence type="ECO:0000313" key="2">
    <source>
        <dbReference type="Proteomes" id="UP000789366"/>
    </source>
</evidence>
<feature type="non-terminal residue" evidence="1">
    <location>
        <position position="1"/>
    </location>
</feature>
<accession>A0ACA9RFC4</accession>
<organism evidence="1 2">
    <name type="scientific">Cetraspora pellucida</name>
    <dbReference type="NCBI Taxonomy" id="1433469"/>
    <lineage>
        <taxon>Eukaryota</taxon>
        <taxon>Fungi</taxon>
        <taxon>Fungi incertae sedis</taxon>
        <taxon>Mucoromycota</taxon>
        <taxon>Glomeromycotina</taxon>
        <taxon>Glomeromycetes</taxon>
        <taxon>Diversisporales</taxon>
        <taxon>Gigasporaceae</taxon>
        <taxon>Cetraspora</taxon>
    </lineage>
</organism>
<sequence length="41" mass="4562">LCINADNISENNYDDLVQQPVNPVARENLSAEEPFNSLTTL</sequence>
<evidence type="ECO:0000313" key="1">
    <source>
        <dbReference type="EMBL" id="CAG8791604.1"/>
    </source>
</evidence>
<dbReference type="Proteomes" id="UP000789366">
    <property type="component" value="Unassembled WGS sequence"/>
</dbReference>